<dbReference type="InterPro" id="IPR008326">
    <property type="entry name" value="PdhI-like"/>
</dbReference>
<dbReference type="RefSeq" id="WP_089088918.1">
    <property type="nucleotide sequence ID" value="NZ_BCMH01000011.1"/>
</dbReference>
<dbReference type="InterPro" id="IPR035903">
    <property type="entry name" value="HesB-like_dom_sf"/>
</dbReference>
<proteinExistence type="inferred from homology"/>
<reference evidence="2 3" key="1">
    <citation type="submission" date="2015-11" db="EMBL/GenBank/DDBJ databases">
        <title>Draft genome sequences of new species of the genus Lactobacillus isolated from orchardgrass silage.</title>
        <authorList>
            <person name="Tohno M."/>
            <person name="Tanizawa Y."/>
            <person name="Arita M."/>
        </authorList>
    </citation>
    <scope>NUCLEOTIDE SEQUENCE [LARGE SCALE GENOMIC DNA]</scope>
    <source>
        <strain evidence="2 3">IWT140</strain>
    </source>
</reference>
<name>A0A1Z5IQB0_9LACO</name>
<dbReference type="EMBL" id="BCMH01000011">
    <property type="protein sequence ID" value="GAX03954.1"/>
    <property type="molecule type" value="Genomic_DNA"/>
</dbReference>
<protein>
    <recommendedName>
        <fullName evidence="4">Iron-sulfur cluster biosynthesis protein</fullName>
    </recommendedName>
</protein>
<evidence type="ECO:0000313" key="2">
    <source>
        <dbReference type="EMBL" id="GAX03954.1"/>
    </source>
</evidence>
<dbReference type="PIRSF" id="PIRSF034852">
    <property type="entry name" value="UCP034852"/>
    <property type="match status" value="1"/>
</dbReference>
<gene>
    <name evidence="2" type="ORF">IWT140_01588</name>
</gene>
<dbReference type="Proteomes" id="UP000198430">
    <property type="component" value="Unassembled WGS sequence"/>
</dbReference>
<dbReference type="SUPFAM" id="SSF89360">
    <property type="entry name" value="HesB-like domain"/>
    <property type="match status" value="1"/>
</dbReference>
<evidence type="ECO:0008006" key="4">
    <source>
        <dbReference type="Google" id="ProtNLM"/>
    </source>
</evidence>
<sequence>MKLQITDAAVKWFEDEMNVGPDQTAAIRFYGKLYGRTKVHHGFSIALARELQPHNFGVKVEKDGVTFYIEEDDLWFFKGYDLEVDYDPEKDPDNVQYEWTENGEL</sequence>
<dbReference type="AlphaFoldDB" id="A0A1Z5IQB0"/>
<comment type="caution">
    <text evidence="2">The sequence shown here is derived from an EMBL/GenBank/DDBJ whole genome shotgun (WGS) entry which is preliminary data.</text>
</comment>
<accession>A0A1Z5IQB0</accession>
<evidence type="ECO:0000256" key="1">
    <source>
        <dbReference type="ARBA" id="ARBA00006718"/>
    </source>
</evidence>
<organism evidence="2 3">
    <name type="scientific">Secundilactobacillus pentosiphilus</name>
    <dbReference type="NCBI Taxonomy" id="1714682"/>
    <lineage>
        <taxon>Bacteria</taxon>
        <taxon>Bacillati</taxon>
        <taxon>Bacillota</taxon>
        <taxon>Bacilli</taxon>
        <taxon>Lactobacillales</taxon>
        <taxon>Lactobacillaceae</taxon>
        <taxon>Secundilactobacillus</taxon>
    </lineage>
</organism>
<evidence type="ECO:0000313" key="3">
    <source>
        <dbReference type="Proteomes" id="UP000198430"/>
    </source>
</evidence>
<keyword evidence="3" id="KW-1185">Reference proteome</keyword>
<comment type="similarity">
    <text evidence="1">Belongs to the HesB/IscA family.</text>
</comment>